<keyword evidence="2" id="KW-1185">Reference proteome</keyword>
<dbReference type="AlphaFoldDB" id="A0A8T3DMK7"/>
<comment type="caution">
    <text evidence="1">The sequence shown here is derived from an EMBL/GenBank/DDBJ whole genome shotgun (WGS) entry which is preliminary data.</text>
</comment>
<organism evidence="1 2">
    <name type="scientific">Albula goreensis</name>
    <dbReference type="NCBI Taxonomy" id="1534307"/>
    <lineage>
        <taxon>Eukaryota</taxon>
        <taxon>Metazoa</taxon>
        <taxon>Chordata</taxon>
        <taxon>Craniata</taxon>
        <taxon>Vertebrata</taxon>
        <taxon>Euteleostomi</taxon>
        <taxon>Actinopterygii</taxon>
        <taxon>Neopterygii</taxon>
        <taxon>Teleostei</taxon>
        <taxon>Albuliformes</taxon>
        <taxon>Albulidae</taxon>
        <taxon>Albula</taxon>
    </lineage>
</organism>
<name>A0A8T3DMK7_9TELE</name>
<reference evidence="1" key="1">
    <citation type="submission" date="2021-01" db="EMBL/GenBank/DDBJ databases">
        <authorList>
            <person name="Zahm M."/>
            <person name="Roques C."/>
            <person name="Cabau C."/>
            <person name="Klopp C."/>
            <person name="Donnadieu C."/>
            <person name="Jouanno E."/>
            <person name="Lampietro C."/>
            <person name="Louis A."/>
            <person name="Herpin A."/>
            <person name="Echchiki A."/>
            <person name="Berthelot C."/>
            <person name="Parey E."/>
            <person name="Roest-Crollius H."/>
            <person name="Braasch I."/>
            <person name="Postlethwait J."/>
            <person name="Bobe J."/>
            <person name="Montfort J."/>
            <person name="Bouchez O."/>
            <person name="Begum T."/>
            <person name="Mejri S."/>
            <person name="Adams A."/>
            <person name="Chen W.-J."/>
            <person name="Guiguen Y."/>
        </authorList>
    </citation>
    <scope>NUCLEOTIDE SEQUENCE</scope>
    <source>
        <tissue evidence="1">Blood</tissue>
    </source>
</reference>
<evidence type="ECO:0000313" key="2">
    <source>
        <dbReference type="Proteomes" id="UP000829720"/>
    </source>
</evidence>
<sequence>MFKKSKGKVLVEYASEEDDMSWHHQHTYKDKDPDGEEEVLGTVSKVNTPLLFSGPGPPPLTCSPAWPADFTTLKTWLMCYRFPTYLPTRPPPQGSMPLS</sequence>
<accession>A0A8T3DMK7</accession>
<protein>
    <submittedName>
        <fullName evidence="1">Uncharacterized protein</fullName>
    </submittedName>
</protein>
<dbReference type="EMBL" id="JAERUA010000007">
    <property type="protein sequence ID" value="KAI1897256.1"/>
    <property type="molecule type" value="Genomic_DNA"/>
</dbReference>
<dbReference type="Proteomes" id="UP000829720">
    <property type="component" value="Unassembled WGS sequence"/>
</dbReference>
<proteinExistence type="predicted"/>
<evidence type="ECO:0000313" key="1">
    <source>
        <dbReference type="EMBL" id="KAI1897256.1"/>
    </source>
</evidence>
<gene>
    <name evidence="1" type="ORF">AGOR_G00081440</name>
</gene>